<feature type="compositionally biased region" description="Low complexity" evidence="1">
    <location>
        <begin position="438"/>
        <end position="453"/>
    </location>
</feature>
<feature type="region of interest" description="Disordered" evidence="1">
    <location>
        <begin position="423"/>
        <end position="462"/>
    </location>
</feature>
<organism evidence="2">
    <name type="scientific">metagenome</name>
    <dbReference type="NCBI Taxonomy" id="256318"/>
    <lineage>
        <taxon>unclassified sequences</taxon>
        <taxon>metagenomes</taxon>
    </lineage>
</organism>
<dbReference type="PANTHER" id="PTHR30121">
    <property type="entry name" value="UNCHARACTERIZED PROTEIN YJGR-RELATED"/>
    <property type="match status" value="1"/>
</dbReference>
<dbReference type="Gene3D" id="3.40.50.300">
    <property type="entry name" value="P-loop containing nucleotide triphosphate hydrolases"/>
    <property type="match status" value="2"/>
</dbReference>
<dbReference type="AlphaFoldDB" id="A0A380TJ92"/>
<dbReference type="InterPro" id="IPR027417">
    <property type="entry name" value="P-loop_NTPase"/>
</dbReference>
<sequence>MNDDDLTIIGRRFGYGGSLAAAFGIRRADRRGHLYALGKTGTGKSTLLERLIVQDIQRGEGVALLDPHGDQATRLLDFIPPERINRTCYFNPADLAHPVGFNILASHPPERRHLAVSGVVSAFKGIWRDSWGPRLEYILANAVAALVELPGATLLHLPRLLADDAYRDRVGRRLADPIVRRYWLEEFAGYDPRFRAEAIAPVQNKVGQLLMSPAVRHIFGQERSTLDPRAMMDRRWIFIANLSKGLLGDDKASLIGSLLVACFELAALSRADTPEAERPDFYLYVDEFQSYATESFASILSEARKYRLCLSLFHQFEGQIADPVRRAVFGNVGTILAFRLGQADAEHIAAELEHVFKAQELTDLGRFEIVVKLLEHNAAAVPFRAVTEPNDAPRFGRTATIVEQSRMRFSRPRAAVERSLARIMGREMSPAPPRSARRSAAARAAKARPSWSPKSARRRSRR</sequence>
<dbReference type="SUPFAM" id="SSF52540">
    <property type="entry name" value="P-loop containing nucleoside triphosphate hydrolases"/>
    <property type="match status" value="1"/>
</dbReference>
<name>A0A380TJ92_9ZZZZ</name>
<protein>
    <submittedName>
        <fullName evidence="2">Uncharacterized protein</fullName>
    </submittedName>
</protein>
<dbReference type="InterPro" id="IPR051162">
    <property type="entry name" value="T4SS_component"/>
</dbReference>
<reference evidence="2" key="1">
    <citation type="submission" date="2018-07" db="EMBL/GenBank/DDBJ databases">
        <authorList>
            <person name="Quirk P.G."/>
            <person name="Krulwich T.A."/>
        </authorList>
    </citation>
    <scope>NUCLEOTIDE SEQUENCE</scope>
</reference>
<dbReference type="EMBL" id="UIDG01000445">
    <property type="protein sequence ID" value="SUS07753.1"/>
    <property type="molecule type" value="Genomic_DNA"/>
</dbReference>
<dbReference type="PANTHER" id="PTHR30121:SF6">
    <property type="entry name" value="SLR6007 PROTEIN"/>
    <property type="match status" value="1"/>
</dbReference>
<proteinExistence type="predicted"/>
<evidence type="ECO:0000313" key="2">
    <source>
        <dbReference type="EMBL" id="SUS07753.1"/>
    </source>
</evidence>
<accession>A0A380TJ92</accession>
<evidence type="ECO:0000256" key="1">
    <source>
        <dbReference type="SAM" id="MobiDB-lite"/>
    </source>
</evidence>
<gene>
    <name evidence="2" type="ORF">DF3PB_50023</name>
</gene>